<sequence length="170" mass="19103">MPHQTFSDLRNEDVLEHVTDRHGNDRWVILVGQREEVLFEYLLDSLNNYPKGRRRLHFGTADTWFGDDGSLYPDLRLFLEEHMVSSTPAILLIRKGNQEAMITGAIPFDRLKSAIDDLCTNRPQDRIDDMIAEMEAAGPVPDLPLHRTEAGHPDCSTCDGGGCPDCTDPA</sequence>
<dbReference type="RefSeq" id="YP_010097466.1">
    <property type="nucleotide sequence ID" value="NC_055758.1"/>
</dbReference>
<keyword evidence="2" id="KW-1185">Reference proteome</keyword>
<protein>
    <submittedName>
        <fullName evidence="1">Thioredoxin</fullName>
    </submittedName>
</protein>
<organism evidence="1 2">
    <name type="scientific">Gordonia phage Pleakley</name>
    <dbReference type="NCBI Taxonomy" id="2283246"/>
    <lineage>
        <taxon>Viruses</taxon>
        <taxon>Duplodnaviria</taxon>
        <taxon>Heunggongvirae</taxon>
        <taxon>Uroviricota</taxon>
        <taxon>Caudoviricetes</taxon>
        <taxon>Zierdtviridae</taxon>
        <taxon>Emilbogenvirinae</taxon>
        <taxon>Pleakleyvirus</taxon>
        <taxon>Pleakleyvirus pleakley</taxon>
    </lineage>
</organism>
<evidence type="ECO:0000313" key="1">
    <source>
        <dbReference type="EMBL" id="AXH66111.1"/>
    </source>
</evidence>
<accession>A0A345M6J0</accession>
<dbReference type="GeneID" id="65115130"/>
<dbReference type="Proteomes" id="UP000260273">
    <property type="component" value="Segment"/>
</dbReference>
<dbReference type="KEGG" id="vg:65115130"/>
<evidence type="ECO:0000313" key="2">
    <source>
        <dbReference type="Proteomes" id="UP000260273"/>
    </source>
</evidence>
<proteinExistence type="predicted"/>
<dbReference type="EMBL" id="MH576960">
    <property type="protein sequence ID" value="AXH66111.1"/>
    <property type="molecule type" value="Genomic_DNA"/>
</dbReference>
<gene>
    <name evidence="1" type="primary">72</name>
    <name evidence="1" type="ORF">SEA_PLEAKLEY_72</name>
</gene>
<name>A0A345M6J0_9CAUD</name>
<reference evidence="2" key="1">
    <citation type="submission" date="2018-07" db="EMBL/GenBank/DDBJ databases">
        <authorList>
            <person name="Quirk P.G."/>
            <person name="Krulwich T.A."/>
        </authorList>
    </citation>
    <scope>NUCLEOTIDE SEQUENCE [LARGE SCALE GENOMIC DNA]</scope>
</reference>